<feature type="region of interest" description="Disordered" evidence="1">
    <location>
        <begin position="1250"/>
        <end position="1303"/>
    </location>
</feature>
<feature type="compositionally biased region" description="Low complexity" evidence="1">
    <location>
        <begin position="700"/>
        <end position="713"/>
    </location>
</feature>
<feature type="compositionally biased region" description="Low complexity" evidence="1">
    <location>
        <begin position="678"/>
        <end position="693"/>
    </location>
</feature>
<dbReference type="InterPro" id="IPR058155">
    <property type="entry name" value="Skg3/CAF120-like_PH"/>
</dbReference>
<dbReference type="Gene3D" id="2.30.29.30">
    <property type="entry name" value="Pleckstrin-homology domain (PH domain)/Phosphotyrosine-binding domain (PTB)"/>
    <property type="match status" value="1"/>
</dbReference>
<feature type="compositionally biased region" description="Basic and acidic residues" evidence="1">
    <location>
        <begin position="1011"/>
        <end position="1025"/>
    </location>
</feature>
<reference evidence="3 4" key="1">
    <citation type="submission" date="2019-02" db="EMBL/GenBank/DDBJ databases">
        <title>Genome sequencing of the rare red list fungi Phlebia centrifuga.</title>
        <authorList>
            <person name="Buettner E."/>
            <person name="Kellner H."/>
        </authorList>
    </citation>
    <scope>NUCLEOTIDE SEQUENCE [LARGE SCALE GENOMIC DNA]</scope>
    <source>
        <strain evidence="3 4">DSM 108282</strain>
    </source>
</reference>
<feature type="compositionally biased region" description="Basic residues" evidence="1">
    <location>
        <begin position="896"/>
        <end position="912"/>
    </location>
</feature>
<organism evidence="3 4">
    <name type="scientific">Hermanssonia centrifuga</name>
    <dbReference type="NCBI Taxonomy" id="98765"/>
    <lineage>
        <taxon>Eukaryota</taxon>
        <taxon>Fungi</taxon>
        <taxon>Dikarya</taxon>
        <taxon>Basidiomycota</taxon>
        <taxon>Agaricomycotina</taxon>
        <taxon>Agaricomycetes</taxon>
        <taxon>Polyporales</taxon>
        <taxon>Meruliaceae</taxon>
        <taxon>Hermanssonia</taxon>
    </lineage>
</organism>
<feature type="compositionally biased region" description="Low complexity" evidence="1">
    <location>
        <begin position="543"/>
        <end position="555"/>
    </location>
</feature>
<name>A0A4V3XA58_9APHY</name>
<feature type="compositionally biased region" description="Acidic residues" evidence="1">
    <location>
        <begin position="921"/>
        <end position="946"/>
    </location>
</feature>
<dbReference type="SMART" id="SM00233">
    <property type="entry name" value="PH"/>
    <property type="match status" value="1"/>
</dbReference>
<dbReference type="InterPro" id="IPR001849">
    <property type="entry name" value="PH_domain"/>
</dbReference>
<evidence type="ECO:0000313" key="4">
    <source>
        <dbReference type="Proteomes" id="UP000309038"/>
    </source>
</evidence>
<keyword evidence="4" id="KW-1185">Reference proteome</keyword>
<dbReference type="Proteomes" id="UP000309038">
    <property type="component" value="Unassembled WGS sequence"/>
</dbReference>
<feature type="compositionally biased region" description="Basic and acidic residues" evidence="1">
    <location>
        <begin position="1287"/>
        <end position="1303"/>
    </location>
</feature>
<feature type="compositionally biased region" description="Polar residues" evidence="1">
    <location>
        <begin position="50"/>
        <end position="85"/>
    </location>
</feature>
<feature type="compositionally biased region" description="Polar residues" evidence="1">
    <location>
        <begin position="1266"/>
        <end position="1284"/>
    </location>
</feature>
<feature type="domain" description="PH" evidence="2">
    <location>
        <begin position="128"/>
        <end position="252"/>
    </location>
</feature>
<accession>A0A4V3XA58</accession>
<feature type="compositionally biased region" description="Basic and acidic residues" evidence="1">
    <location>
        <begin position="1051"/>
        <end position="1060"/>
    </location>
</feature>
<feature type="compositionally biased region" description="Low complexity" evidence="1">
    <location>
        <begin position="821"/>
        <end position="830"/>
    </location>
</feature>
<dbReference type="SUPFAM" id="SSF50729">
    <property type="entry name" value="PH domain-like"/>
    <property type="match status" value="1"/>
</dbReference>
<gene>
    <name evidence="3" type="ORF">EW026_g5088</name>
</gene>
<proteinExistence type="predicted"/>
<evidence type="ECO:0000259" key="2">
    <source>
        <dbReference type="SMART" id="SM00233"/>
    </source>
</evidence>
<feature type="region of interest" description="Disordered" evidence="1">
    <location>
        <begin position="509"/>
        <end position="1072"/>
    </location>
</feature>
<feature type="compositionally biased region" description="Polar residues" evidence="1">
    <location>
        <begin position="20"/>
        <end position="30"/>
    </location>
</feature>
<feature type="compositionally biased region" description="Low complexity" evidence="1">
    <location>
        <begin position="92"/>
        <end position="102"/>
    </location>
</feature>
<sequence>MPPTHTRSSSHFSLFKSKPQHNPQPSTASLPSRPVDSDPGEFGHQPRPPTSSQATSQATLVQNSKAPNVHTMSPGNGEGPTSQGQPPDVSTGPVGAPASGSVPPSPLPPLHPEIRSIVQLTIAHGRKIYFAGPLVRRVERQADGHRPTKDEGWRDVWGQLGGTTLSLWDMKEIEEASKQGRQVPPSYVNIMDAFVQVLGSVTIPATATSPSKKYTNVLTLNTAGMNLLLFSCPSTQALLSWTAALRLASWEKARLEEMYTAHLIRITLNDGRDAPTPLSHGKMEGWVRLRIAGQTEWKRLWMVVVAGGLSQDAGSVSSADQRPGSPQVLKKKRISSLFSRDHSPARSVPAKSFLQLFMSNKPKEKKKAVLTLREVTQAFAVYPERPELISHSSLMKVEGTLGDEELAGSLKNREAWLMLMPEQEAKNTIASEMLKWLIGVHDAFELYGRPRLYSWDPRDPRSMMFAYPIGPSKDLLFLDRELAEHLDPRDDRTSANRSQLKHILWERMRGSPEQSQSPGSGKDQPPTLPPLPDMTMRDEDTFSGPTAGPSGPASPNFSALTSPYSIPDSPPVMRRPESRHSLLQDLPPPVAPTRRTNGSAPASPIPPSVPAPPLMSVQPQPLVRSPPIISQASPVEPEQDLLREAGALYYMRHIEQNQPTMSRRPPPPVGNDEDSETDSGSSYSPSPGGTHHGATSPFQTNTRPTSTSPPASSYLSHRGPPPTAFGQNSMAAASLDTAVAAMPPRMATGPVRKPSGARAAPVSKTLAARREGLQQQHPPDVYESNQYGQSEEQYSDEASQVPRQLPPRMVAYDDHEDNADAADALAALSFLEREELPPPESKSSLPPPPAIPQGTDSPSPSPPPSMEGGVRSSFAPSRQANQRKAQSQAQQAAHHAAVHKPGRINGRQKKKARDPGAWGESSDEEEDDDDEEEEEEEEEEDADSDAEPPKKDEGRLDPRGSGAQSQASYPSTRGPSPARAPAGENNGYPRRPRDLPQLPQAPGQTPPGLQDKQDRSAKRQEELARETGASLINVPNKPPPPQTGLLGAVTAHERERKREGGLGATLTEREREKRLAEERQRKLDEFQRMQLDQMQQGGSMYGGMGMPPQFTGYNTMMGNPMMMGMNPMMTGGWGYPNMMNPQHMFAAQQAAQAYQQAMMAFSTTGSQAGGEAGGANTPLNPMMTGGGMSMAGFDPRLSMMGMPMMSPSMTGMGMGQGMPPMVPGMGQGMGQMNPMGMGMGGIGMQMTGGSNFDARYSPGNDGAAGSQLQYSQNSSALGQGSPSGTRPLDHLDDSGKRIADDVR</sequence>
<feature type="region of interest" description="Disordered" evidence="1">
    <location>
        <begin position="1"/>
        <end position="110"/>
    </location>
</feature>
<feature type="compositionally biased region" description="Basic and acidic residues" evidence="1">
    <location>
        <begin position="947"/>
        <end position="958"/>
    </location>
</feature>
<feature type="compositionally biased region" description="Polar residues" evidence="1">
    <location>
        <begin position="962"/>
        <end position="974"/>
    </location>
</feature>
<dbReference type="InterPro" id="IPR011993">
    <property type="entry name" value="PH-like_dom_sf"/>
</dbReference>
<dbReference type="Pfam" id="PF25381">
    <property type="entry name" value="PH_26"/>
    <property type="match status" value="1"/>
</dbReference>
<protein>
    <recommendedName>
        <fullName evidence="2">PH domain-containing protein</fullName>
    </recommendedName>
</protein>
<feature type="compositionally biased region" description="Low complexity" evidence="1">
    <location>
        <begin position="511"/>
        <end position="525"/>
    </location>
</feature>
<comment type="caution">
    <text evidence="3">The sequence shown here is derived from an EMBL/GenBank/DDBJ whole genome shotgun (WGS) entry which is preliminary data.</text>
</comment>
<evidence type="ECO:0000313" key="3">
    <source>
        <dbReference type="EMBL" id="THG96812.1"/>
    </source>
</evidence>
<feature type="compositionally biased region" description="Low complexity" evidence="1">
    <location>
        <begin position="877"/>
        <end position="895"/>
    </location>
</feature>
<feature type="compositionally biased region" description="Polar residues" evidence="1">
    <location>
        <begin position="1"/>
        <end position="12"/>
    </location>
</feature>
<evidence type="ECO:0000256" key="1">
    <source>
        <dbReference type="SAM" id="MobiDB-lite"/>
    </source>
</evidence>
<feature type="compositionally biased region" description="Pro residues" evidence="1">
    <location>
        <begin position="603"/>
        <end position="613"/>
    </location>
</feature>
<feature type="compositionally biased region" description="Polar residues" evidence="1">
    <location>
        <begin position="773"/>
        <end position="802"/>
    </location>
</feature>
<dbReference type="EMBL" id="SGPJ01000208">
    <property type="protein sequence ID" value="THG96812.1"/>
    <property type="molecule type" value="Genomic_DNA"/>
</dbReference>